<accession>A0A914VTK8</accession>
<dbReference type="AlphaFoldDB" id="A0A914VTK8"/>
<reference evidence="3" key="1">
    <citation type="submission" date="2022-11" db="UniProtKB">
        <authorList>
            <consortium name="WormBaseParasite"/>
        </authorList>
    </citation>
    <scope>IDENTIFICATION</scope>
</reference>
<dbReference type="WBParaSite" id="PSAMB.scaffold2526size22724.g18163.t1">
    <property type="protein sequence ID" value="PSAMB.scaffold2526size22724.g18163.t1"/>
    <property type="gene ID" value="PSAMB.scaffold2526size22724.g18163"/>
</dbReference>
<evidence type="ECO:0000313" key="3">
    <source>
        <dbReference type="WBParaSite" id="PSAMB.scaffold2526size22724.g18163.t1"/>
    </source>
</evidence>
<organism evidence="2 3">
    <name type="scientific">Plectus sambesii</name>
    <dbReference type="NCBI Taxonomy" id="2011161"/>
    <lineage>
        <taxon>Eukaryota</taxon>
        <taxon>Metazoa</taxon>
        <taxon>Ecdysozoa</taxon>
        <taxon>Nematoda</taxon>
        <taxon>Chromadorea</taxon>
        <taxon>Plectida</taxon>
        <taxon>Plectina</taxon>
        <taxon>Plectoidea</taxon>
        <taxon>Plectidae</taxon>
        <taxon>Plectus</taxon>
    </lineage>
</organism>
<sequence length="211" mass="23490">MTPATDKENDGDGERIIKKISVSKQVSLPTDHQFRSLIAPEYVPREVDEDRFLNQANTDPDRLHLPVEQRLSKLSLPDLPNARNIQPPSYEEVALADLDGPPIIFPRRYGSSLYCGRARPRPRPTYLAVGSGRRKGGGTGLLAGPPTRSSLHSLQEIGSPPIELAASRQPVTVPLRRKSPPTQISNRAWCAENMSSSDHHQRQVEEPLLRR</sequence>
<protein>
    <submittedName>
        <fullName evidence="3">Uncharacterized protein</fullName>
    </submittedName>
</protein>
<evidence type="ECO:0000313" key="2">
    <source>
        <dbReference type="Proteomes" id="UP000887566"/>
    </source>
</evidence>
<feature type="compositionally biased region" description="Basic and acidic residues" evidence="1">
    <location>
        <begin position="197"/>
        <end position="211"/>
    </location>
</feature>
<name>A0A914VTK8_9BILA</name>
<feature type="region of interest" description="Disordered" evidence="1">
    <location>
        <begin position="161"/>
        <end position="211"/>
    </location>
</feature>
<keyword evidence="2" id="KW-1185">Reference proteome</keyword>
<feature type="region of interest" description="Disordered" evidence="1">
    <location>
        <begin position="125"/>
        <end position="148"/>
    </location>
</feature>
<proteinExistence type="predicted"/>
<dbReference type="Proteomes" id="UP000887566">
    <property type="component" value="Unplaced"/>
</dbReference>
<evidence type="ECO:0000256" key="1">
    <source>
        <dbReference type="SAM" id="MobiDB-lite"/>
    </source>
</evidence>